<evidence type="ECO:0000259" key="1">
    <source>
        <dbReference type="Pfam" id="PF12652"/>
    </source>
</evidence>
<proteinExistence type="predicted"/>
<sequence>MCKMNDLLNSIQVYQFCAIDLNLFLDNYPDNTNAKEDYCRVSAKLKELISQYEKEYGPLTNFGSSYIENPEKWINTPWPWENMYKEDK</sequence>
<dbReference type="InterPro" id="IPR016571">
    <property type="entry name" value="Spore_coat_assembly_CotJB"/>
</dbReference>
<dbReference type="PIRSF" id="PIRSF010606">
    <property type="entry name" value="Spore_coat_CotJB"/>
    <property type="match status" value="1"/>
</dbReference>
<reference evidence="4 5" key="1">
    <citation type="submission" date="2018-06" db="EMBL/GenBank/DDBJ databases">
        <authorList>
            <consortium name="IHU Genomes"/>
        </authorList>
    </citation>
    <scope>NUCLEOTIDE SEQUENCE [LARGE SCALE GENOMIC DNA]</scope>
    <source>
        <strain evidence="4 5">NEC25</strain>
    </source>
</reference>
<dbReference type="InterPro" id="IPR024207">
    <property type="entry name" value="CotJB_dom"/>
</dbReference>
<evidence type="ECO:0000313" key="3">
    <source>
        <dbReference type="EMBL" id="CAI3589524.1"/>
    </source>
</evidence>
<dbReference type="EMBL" id="UWJD01000001">
    <property type="protein sequence ID" value="VCT84258.1"/>
    <property type="molecule type" value="Genomic_DNA"/>
</dbReference>
<reference evidence="3" key="3">
    <citation type="submission" date="2022-10" db="EMBL/GenBank/DDBJ databases">
        <authorList>
            <person name="Aires J."/>
            <person name="Mesa V."/>
        </authorList>
    </citation>
    <scope>NUCLEOTIDE SEQUENCE</scope>
    <source>
        <strain evidence="3">Clostridium neonatale JD116</strain>
    </source>
</reference>
<dbReference type="GeneID" id="68877215"/>
<accession>A0A650MC59</accession>
<feature type="domain" description="Protein CotJB" evidence="1">
    <location>
        <begin position="6"/>
        <end position="81"/>
    </location>
</feature>
<dbReference type="Pfam" id="PF12652">
    <property type="entry name" value="CotJB"/>
    <property type="match status" value="1"/>
</dbReference>
<dbReference type="Proteomes" id="UP000431451">
    <property type="component" value="Unassembled WGS sequence"/>
</dbReference>
<dbReference type="EMBL" id="CAMTCP010000210">
    <property type="protein sequence ID" value="CAI3589524.1"/>
    <property type="molecule type" value="Genomic_DNA"/>
</dbReference>
<name>A0A650MC59_9CLOT</name>
<dbReference type="RefSeq" id="WP_058295014.1">
    <property type="nucleotide sequence ID" value="NZ_CAKJVD010000017.1"/>
</dbReference>
<protein>
    <submittedName>
        <fullName evidence="2">Spore coat peptide assembly protein CotJB</fullName>
    </submittedName>
</protein>
<dbReference type="EMBL" id="CAKJVE010000004">
    <property type="protein sequence ID" value="CAG9708472.1"/>
    <property type="molecule type" value="Genomic_DNA"/>
</dbReference>
<reference evidence="2" key="2">
    <citation type="submission" date="2021-10" db="EMBL/GenBank/DDBJ databases">
        <authorList>
            <person name="Mesa V."/>
        </authorList>
    </citation>
    <scope>NUCLEOTIDE SEQUENCE</scope>
    <source>
        <strain evidence="2">CC3_PB</strain>
    </source>
</reference>
<dbReference type="AlphaFoldDB" id="A0A650MC59"/>
<organism evidence="4 5">
    <name type="scientific">Clostridium neonatale</name>
    <dbReference type="NCBI Taxonomy" id="137838"/>
    <lineage>
        <taxon>Bacteria</taxon>
        <taxon>Bacillati</taxon>
        <taxon>Bacillota</taxon>
        <taxon>Clostridia</taxon>
        <taxon>Eubacteriales</taxon>
        <taxon>Clostridiaceae</taxon>
        <taxon>Clostridium</taxon>
    </lineage>
</organism>
<dbReference type="Proteomes" id="UP001189143">
    <property type="component" value="Unassembled WGS sequence"/>
</dbReference>
<gene>
    <name evidence="2" type="primary">cotJB</name>
    <name evidence="3" type="ORF">CNEO2_280077</name>
    <name evidence="2" type="ORF">CNEO_43636</name>
    <name evidence="4" type="ORF">CNEONATNEC25_01858</name>
</gene>
<evidence type="ECO:0000313" key="2">
    <source>
        <dbReference type="EMBL" id="CAG9708472.1"/>
    </source>
</evidence>
<evidence type="ECO:0000313" key="4">
    <source>
        <dbReference type="EMBL" id="VCT84258.1"/>
    </source>
</evidence>
<dbReference type="Proteomes" id="UP000789738">
    <property type="component" value="Unassembled WGS sequence"/>
</dbReference>
<evidence type="ECO:0000313" key="5">
    <source>
        <dbReference type="Proteomes" id="UP000431451"/>
    </source>
</evidence>